<evidence type="ECO:0000313" key="2">
    <source>
        <dbReference type="Proteomes" id="UP001157914"/>
    </source>
</evidence>
<proteinExistence type="predicted"/>
<name>A0ABY1NG88_9HYPH</name>
<gene>
    <name evidence="1" type="ORF">SAMN06265374_0978</name>
</gene>
<evidence type="ECO:0000313" key="1">
    <source>
        <dbReference type="EMBL" id="SMP08511.1"/>
    </source>
</evidence>
<organism evidence="1 2">
    <name type="scientific">Roseibium denhamense</name>
    <dbReference type="NCBI Taxonomy" id="76305"/>
    <lineage>
        <taxon>Bacteria</taxon>
        <taxon>Pseudomonadati</taxon>
        <taxon>Pseudomonadota</taxon>
        <taxon>Alphaproteobacteria</taxon>
        <taxon>Hyphomicrobiales</taxon>
        <taxon>Stappiaceae</taxon>
        <taxon>Roseibium</taxon>
    </lineage>
</organism>
<protein>
    <submittedName>
        <fullName evidence="1">Uncharacterized protein</fullName>
    </submittedName>
</protein>
<reference evidence="1 2" key="1">
    <citation type="submission" date="2017-05" db="EMBL/GenBank/DDBJ databases">
        <authorList>
            <person name="Varghese N."/>
            <person name="Submissions S."/>
        </authorList>
    </citation>
    <scope>NUCLEOTIDE SEQUENCE [LARGE SCALE GENOMIC DNA]</scope>
    <source>
        <strain evidence="1 2">DSM 15949</strain>
    </source>
</reference>
<comment type="caution">
    <text evidence="1">The sequence shown here is derived from an EMBL/GenBank/DDBJ whole genome shotgun (WGS) entry which is preliminary data.</text>
</comment>
<dbReference type="Proteomes" id="UP001157914">
    <property type="component" value="Unassembled WGS sequence"/>
</dbReference>
<accession>A0ABY1NG88</accession>
<dbReference type="EMBL" id="FXTT01000001">
    <property type="protein sequence ID" value="SMP08511.1"/>
    <property type="molecule type" value="Genomic_DNA"/>
</dbReference>
<keyword evidence="2" id="KW-1185">Reference proteome</keyword>
<sequence length="48" mass="5398">MHQTCLRKAIPVRLVMVLSQSLSGLALATGRFQLNLRAINRWGATYQN</sequence>